<accession>A0ABQ9U9P4</accession>
<dbReference type="Proteomes" id="UP001266305">
    <property type="component" value="Unassembled WGS sequence"/>
</dbReference>
<gene>
    <name evidence="2" type="ORF">P7K49_027522</name>
</gene>
<protein>
    <submittedName>
        <fullName evidence="2">Uncharacterized protein</fullName>
    </submittedName>
</protein>
<feature type="compositionally biased region" description="Basic and acidic residues" evidence="1">
    <location>
        <begin position="313"/>
        <end position="326"/>
    </location>
</feature>
<feature type="compositionally biased region" description="Gly residues" evidence="1">
    <location>
        <begin position="91"/>
        <end position="103"/>
    </location>
</feature>
<feature type="compositionally biased region" description="Low complexity" evidence="1">
    <location>
        <begin position="384"/>
        <end position="395"/>
    </location>
</feature>
<evidence type="ECO:0000313" key="2">
    <source>
        <dbReference type="EMBL" id="KAK2093784.1"/>
    </source>
</evidence>
<proteinExistence type="predicted"/>
<name>A0ABQ9U9P4_SAGOE</name>
<sequence length="395" mass="41304">MAKSRLARAGEDQEPVAGQAQSGWRGPERPSLTRENPTAPASSGAAPSQPPHPSTPGGTPPTVAWSGPSRPLLQFPGLGTYSGGAARLPGSGAGPTGGWGGWEAGTLPRGSLSRQAPGCRGGEGEQRAHSPRAQPVASPGRWRKPPGPGRGQAQTRPPNHGLLFPAGCWRRKPAEQLPHSQLRVWRWRSEVLLRSPSLSSSISRAARCCALAGASLLGSGIGPHPGTTPFPGPSAFSPTWPSPTRGACSPRPGAFSASGGTRSLAPARPSPRRSTESRRPMAQPTASAQKLVRPIRAVCRILQIPDAPAAPGEGERERAEQTERENAFLPAGREAPETAHGEQAPGAGHDDRHRPGRDRPVKPRMPDGARPRWSSGSRKPGRPLPLRGHLPPGAS</sequence>
<evidence type="ECO:0000313" key="3">
    <source>
        <dbReference type="Proteomes" id="UP001266305"/>
    </source>
</evidence>
<feature type="region of interest" description="Disordered" evidence="1">
    <location>
        <begin position="1"/>
        <end position="160"/>
    </location>
</feature>
<feature type="compositionally biased region" description="Basic and acidic residues" evidence="1">
    <location>
        <begin position="348"/>
        <end position="370"/>
    </location>
</feature>
<organism evidence="2 3">
    <name type="scientific">Saguinus oedipus</name>
    <name type="common">Cotton-top tamarin</name>
    <name type="synonym">Oedipomidas oedipus</name>
    <dbReference type="NCBI Taxonomy" id="9490"/>
    <lineage>
        <taxon>Eukaryota</taxon>
        <taxon>Metazoa</taxon>
        <taxon>Chordata</taxon>
        <taxon>Craniata</taxon>
        <taxon>Vertebrata</taxon>
        <taxon>Euteleostomi</taxon>
        <taxon>Mammalia</taxon>
        <taxon>Eutheria</taxon>
        <taxon>Euarchontoglires</taxon>
        <taxon>Primates</taxon>
        <taxon>Haplorrhini</taxon>
        <taxon>Platyrrhini</taxon>
        <taxon>Cebidae</taxon>
        <taxon>Callitrichinae</taxon>
        <taxon>Saguinus</taxon>
    </lineage>
</organism>
<feature type="region of interest" description="Disordered" evidence="1">
    <location>
        <begin position="305"/>
        <end position="395"/>
    </location>
</feature>
<comment type="caution">
    <text evidence="2">The sequence shown here is derived from an EMBL/GenBank/DDBJ whole genome shotgun (WGS) entry which is preliminary data.</text>
</comment>
<reference evidence="2 3" key="1">
    <citation type="submission" date="2023-05" db="EMBL/GenBank/DDBJ databases">
        <title>B98-5 Cell Line De Novo Hybrid Assembly: An Optical Mapping Approach.</title>
        <authorList>
            <person name="Kananen K."/>
            <person name="Auerbach J.A."/>
            <person name="Kautto E."/>
            <person name="Blachly J.S."/>
        </authorList>
    </citation>
    <scope>NUCLEOTIDE SEQUENCE [LARGE SCALE GENOMIC DNA]</scope>
    <source>
        <strain evidence="2">B95-8</strain>
        <tissue evidence="2">Cell line</tissue>
    </source>
</reference>
<feature type="region of interest" description="Disordered" evidence="1">
    <location>
        <begin position="224"/>
        <end position="290"/>
    </location>
</feature>
<feature type="compositionally biased region" description="Low complexity" evidence="1">
    <location>
        <begin position="37"/>
        <end position="47"/>
    </location>
</feature>
<dbReference type="EMBL" id="JASSZA010000014">
    <property type="protein sequence ID" value="KAK2093784.1"/>
    <property type="molecule type" value="Genomic_DNA"/>
</dbReference>
<keyword evidence="3" id="KW-1185">Reference proteome</keyword>
<evidence type="ECO:0000256" key="1">
    <source>
        <dbReference type="SAM" id="MobiDB-lite"/>
    </source>
</evidence>